<dbReference type="eggNOG" id="COG0477">
    <property type="taxonomic scope" value="Bacteria"/>
</dbReference>
<feature type="transmembrane region" description="Helical" evidence="7">
    <location>
        <begin position="44"/>
        <end position="72"/>
    </location>
</feature>
<evidence type="ECO:0000259" key="8">
    <source>
        <dbReference type="PROSITE" id="PS50850"/>
    </source>
</evidence>
<dbReference type="EMBL" id="CP000473">
    <property type="protein sequence ID" value="ABJ88457.1"/>
    <property type="molecule type" value="Genomic_DNA"/>
</dbReference>
<evidence type="ECO:0000256" key="5">
    <source>
        <dbReference type="ARBA" id="ARBA00022989"/>
    </source>
</evidence>
<dbReference type="OrthoDB" id="9775268at2"/>
<sequence>MQPDLQKEVHSGWAPLRRPLYRYRWIASLVSNLGSWMQDTAGTWLMTALTTSPLLIALMQTAASLPILFLGLPAGATADIFDRRRLLIFWQSWMLATVAILSALTMFGIVSPATLLVLTFLLNIGSAMNNPAWQAIVPELVPRSELPDAIALNSAGFNLARAVGPALGGLAVGAFTSPATGAAVVFLLNSASFLAVIFVLYTWKRTPLFKSALPSERMFGSMRSGVRYVRHSPPVRAILLRAFLFTGFASAVWALLAVVAQQDLQTGAMGYGVLNGCLGAGAVIGAALLPRVRRTLPAEWMMAGTGLIFAGTLASLALTRSVPLIVVGLVAAGCAWTTTTSTLNIAVQTSVPDWVQARALGTYQMVFAGGMAGGSALWGLVAEHFSNQTALLAAAAGMLIAVPIARRFPLLRGTPPDLSPYQFARTQPETVLQLEPEQGPVLIMIEYRIRLTEKSEFTRAMHEGRAIRLRDGAIRWGVFQDTAQPERFVETFVMESWLEFLRARERMTADDRAIRDRVRSFHQGVEEPLVSRMIYARETGA</sequence>
<dbReference type="InParanoid" id="Q01PG3"/>
<dbReference type="InterPro" id="IPR010290">
    <property type="entry name" value="TM_effector"/>
</dbReference>
<feature type="transmembrane region" description="Helical" evidence="7">
    <location>
        <begin position="300"/>
        <end position="318"/>
    </location>
</feature>
<dbReference type="PROSITE" id="PS50850">
    <property type="entry name" value="MFS"/>
    <property type="match status" value="1"/>
</dbReference>
<dbReference type="AlphaFoldDB" id="Q01PG3"/>
<keyword evidence="2" id="KW-0813">Transport</keyword>
<evidence type="ECO:0000256" key="4">
    <source>
        <dbReference type="ARBA" id="ARBA00022692"/>
    </source>
</evidence>
<feature type="transmembrane region" description="Helical" evidence="7">
    <location>
        <begin position="359"/>
        <end position="381"/>
    </location>
</feature>
<evidence type="ECO:0000256" key="6">
    <source>
        <dbReference type="ARBA" id="ARBA00023136"/>
    </source>
</evidence>
<dbReference type="InterPro" id="IPR020846">
    <property type="entry name" value="MFS_dom"/>
</dbReference>
<evidence type="ECO:0000256" key="7">
    <source>
        <dbReference type="SAM" id="Phobius"/>
    </source>
</evidence>
<keyword evidence="4 7" id="KW-0812">Transmembrane</keyword>
<feature type="transmembrane region" description="Helical" evidence="7">
    <location>
        <begin position="268"/>
        <end position="288"/>
    </location>
</feature>
<dbReference type="InterPro" id="IPR036259">
    <property type="entry name" value="MFS_trans_sf"/>
</dbReference>
<feature type="transmembrane region" description="Helical" evidence="7">
    <location>
        <begin position="93"/>
        <end position="122"/>
    </location>
</feature>
<dbReference type="CDD" id="cd06173">
    <property type="entry name" value="MFS_MefA_like"/>
    <property type="match status" value="1"/>
</dbReference>
<name>Q01PG3_SOLUE</name>
<dbReference type="HOGENOM" id="CLU_034180_11_1_0"/>
<dbReference type="KEGG" id="sus:Acid_7549"/>
<evidence type="ECO:0000256" key="2">
    <source>
        <dbReference type="ARBA" id="ARBA00022448"/>
    </source>
</evidence>
<evidence type="ECO:0000313" key="9">
    <source>
        <dbReference type="EMBL" id="ABJ88457.1"/>
    </source>
</evidence>
<dbReference type="Gene3D" id="1.20.1250.20">
    <property type="entry name" value="MFS general substrate transporter like domains"/>
    <property type="match status" value="1"/>
</dbReference>
<dbReference type="Pfam" id="PF05977">
    <property type="entry name" value="MFS_3"/>
    <property type="match status" value="1"/>
</dbReference>
<feature type="transmembrane region" description="Helical" evidence="7">
    <location>
        <begin position="182"/>
        <end position="203"/>
    </location>
</feature>
<gene>
    <name evidence="9" type="ordered locus">Acid_7549</name>
</gene>
<dbReference type="STRING" id="234267.Acid_7549"/>
<dbReference type="PANTHER" id="PTHR23513:SF11">
    <property type="entry name" value="STAPHYLOFERRIN A TRANSPORTER"/>
    <property type="match status" value="1"/>
</dbReference>
<feature type="domain" description="Major facilitator superfamily (MFS) profile" evidence="8">
    <location>
        <begin position="20"/>
        <end position="412"/>
    </location>
</feature>
<dbReference type="SUPFAM" id="SSF103473">
    <property type="entry name" value="MFS general substrate transporter"/>
    <property type="match status" value="1"/>
</dbReference>
<feature type="transmembrane region" description="Helical" evidence="7">
    <location>
        <begin position="324"/>
        <end position="347"/>
    </location>
</feature>
<organism evidence="9">
    <name type="scientific">Solibacter usitatus (strain Ellin6076)</name>
    <dbReference type="NCBI Taxonomy" id="234267"/>
    <lineage>
        <taxon>Bacteria</taxon>
        <taxon>Pseudomonadati</taxon>
        <taxon>Acidobacteriota</taxon>
        <taxon>Terriglobia</taxon>
        <taxon>Bryobacterales</taxon>
        <taxon>Solibacteraceae</taxon>
        <taxon>Candidatus Solibacter</taxon>
    </lineage>
</organism>
<dbReference type="GO" id="GO:0005886">
    <property type="term" value="C:plasma membrane"/>
    <property type="evidence" value="ECO:0007669"/>
    <property type="project" value="UniProtKB-SubCell"/>
</dbReference>
<keyword evidence="6 7" id="KW-0472">Membrane</keyword>
<proteinExistence type="predicted"/>
<accession>Q01PG3</accession>
<protein>
    <recommendedName>
        <fullName evidence="8">Major facilitator superfamily (MFS) profile domain-containing protein</fullName>
    </recommendedName>
</protein>
<evidence type="ECO:0000256" key="1">
    <source>
        <dbReference type="ARBA" id="ARBA00004651"/>
    </source>
</evidence>
<feature type="transmembrane region" description="Helical" evidence="7">
    <location>
        <begin position="238"/>
        <end position="256"/>
    </location>
</feature>
<reference evidence="9" key="1">
    <citation type="submission" date="2006-10" db="EMBL/GenBank/DDBJ databases">
        <title>Complete sequence of Solibacter usitatus Ellin6076.</title>
        <authorList>
            <consortium name="US DOE Joint Genome Institute"/>
            <person name="Copeland A."/>
            <person name="Lucas S."/>
            <person name="Lapidus A."/>
            <person name="Barry K."/>
            <person name="Detter J.C."/>
            <person name="Glavina del Rio T."/>
            <person name="Hammon N."/>
            <person name="Israni S."/>
            <person name="Dalin E."/>
            <person name="Tice H."/>
            <person name="Pitluck S."/>
            <person name="Thompson L.S."/>
            <person name="Brettin T."/>
            <person name="Bruce D."/>
            <person name="Han C."/>
            <person name="Tapia R."/>
            <person name="Gilna P."/>
            <person name="Schmutz J."/>
            <person name="Larimer F."/>
            <person name="Land M."/>
            <person name="Hauser L."/>
            <person name="Kyrpides N."/>
            <person name="Mikhailova N."/>
            <person name="Janssen P.H."/>
            <person name="Kuske C.R."/>
            <person name="Richardson P."/>
        </authorList>
    </citation>
    <scope>NUCLEOTIDE SEQUENCE</scope>
    <source>
        <strain evidence="9">Ellin6076</strain>
    </source>
</reference>
<evidence type="ECO:0000256" key="3">
    <source>
        <dbReference type="ARBA" id="ARBA00022475"/>
    </source>
</evidence>
<keyword evidence="5 7" id="KW-1133">Transmembrane helix</keyword>
<dbReference type="PANTHER" id="PTHR23513">
    <property type="entry name" value="INTEGRAL MEMBRANE EFFLUX PROTEIN-RELATED"/>
    <property type="match status" value="1"/>
</dbReference>
<comment type="subcellular location">
    <subcellularLocation>
        <location evidence="1">Cell membrane</location>
        <topology evidence="1">Multi-pass membrane protein</topology>
    </subcellularLocation>
</comment>
<keyword evidence="3" id="KW-1003">Cell membrane</keyword>
<dbReference type="GO" id="GO:0022857">
    <property type="term" value="F:transmembrane transporter activity"/>
    <property type="evidence" value="ECO:0007669"/>
    <property type="project" value="InterPro"/>
</dbReference>